<evidence type="ECO:0000313" key="2">
    <source>
        <dbReference type="EMBL" id="SMP67143.1"/>
    </source>
</evidence>
<accession>A0ABY1QCP8</accession>
<comment type="caution">
    <text evidence="2">The sequence shown here is derived from an EMBL/GenBank/DDBJ whole genome shotgun (WGS) entry which is preliminary data.</text>
</comment>
<dbReference type="RefSeq" id="WP_283443311.1">
    <property type="nucleotide sequence ID" value="NZ_FXUL01000012.1"/>
</dbReference>
<sequence>METVENAIENAALRNTLEYAEARALLMERDRLRAEIALIDIQIGNIRNSAPLAFQLAKADMQLATESMLCAGSQEYDSAIRGQNIQPDFHSRNLHNILSLGRHALQATDMDAERINIRLQRFLSGIDQAVPWSEIEALITPVYERWSLSTPRVCLLSMIRLYFLHQWCSLSDEEIIDKIYHCPVIRGFIGIHPRYTVLPDQAALIQFRGLLEHTGLAQKLSMLIVDAVAPRNQDRCDVT</sequence>
<evidence type="ECO:0000313" key="3">
    <source>
        <dbReference type="Proteomes" id="UP001158049"/>
    </source>
</evidence>
<dbReference type="Proteomes" id="UP001158049">
    <property type="component" value="Unassembled WGS sequence"/>
</dbReference>
<feature type="domain" description="Transposase InsH N-terminal" evidence="1">
    <location>
        <begin position="120"/>
        <end position="208"/>
    </location>
</feature>
<dbReference type="PANTHER" id="PTHR35604:SF2">
    <property type="entry name" value="TRANSPOSASE INSH FOR INSERTION SEQUENCE ELEMENT IS5A-RELATED"/>
    <property type="match status" value="1"/>
</dbReference>
<organism evidence="2 3">
    <name type="scientific">Noviherbaspirillum suwonense</name>
    <dbReference type="NCBI Taxonomy" id="1224511"/>
    <lineage>
        <taxon>Bacteria</taxon>
        <taxon>Pseudomonadati</taxon>
        <taxon>Pseudomonadota</taxon>
        <taxon>Betaproteobacteria</taxon>
        <taxon>Burkholderiales</taxon>
        <taxon>Oxalobacteraceae</taxon>
        <taxon>Noviherbaspirillum</taxon>
    </lineage>
</organism>
<dbReference type="PANTHER" id="PTHR35604">
    <property type="entry name" value="TRANSPOSASE INSH FOR INSERTION SEQUENCE ELEMENT IS5A-RELATED"/>
    <property type="match status" value="1"/>
</dbReference>
<keyword evidence="3" id="KW-1185">Reference proteome</keyword>
<reference evidence="2 3" key="1">
    <citation type="submission" date="2017-05" db="EMBL/GenBank/DDBJ databases">
        <authorList>
            <person name="Varghese N."/>
            <person name="Submissions S."/>
        </authorList>
    </citation>
    <scope>NUCLEOTIDE SEQUENCE [LARGE SCALE GENOMIC DNA]</scope>
    <source>
        <strain evidence="2 3">DSM 26001</strain>
    </source>
</reference>
<dbReference type="InterPro" id="IPR008490">
    <property type="entry name" value="Transposase_InsH_N"/>
</dbReference>
<dbReference type="Pfam" id="PF05598">
    <property type="entry name" value="DUF772"/>
    <property type="match status" value="1"/>
</dbReference>
<gene>
    <name evidence="2" type="ORF">SAMN06295970_112114</name>
</gene>
<evidence type="ECO:0000259" key="1">
    <source>
        <dbReference type="Pfam" id="PF05598"/>
    </source>
</evidence>
<protein>
    <submittedName>
        <fullName evidence="2">Transposase domain</fullName>
    </submittedName>
</protein>
<dbReference type="EMBL" id="FXUL01000012">
    <property type="protein sequence ID" value="SMP67143.1"/>
    <property type="molecule type" value="Genomic_DNA"/>
</dbReference>
<proteinExistence type="predicted"/>
<name>A0ABY1QCP8_9BURK</name>